<keyword evidence="1" id="KW-0732">Signal</keyword>
<dbReference type="RefSeq" id="WP_346145886.1">
    <property type="nucleotide sequence ID" value="NZ_BAAATE010000005.1"/>
</dbReference>
<gene>
    <name evidence="3" type="ORF">GCM10010412_024070</name>
</gene>
<dbReference type="Pfam" id="PF13517">
    <property type="entry name" value="FG-GAP_3"/>
    <property type="match status" value="1"/>
</dbReference>
<sequence>MDRFAAAAASFSAAIIDYWHGQAKFVDVWNGEGGNRFGPATTIGGRWAVFSRPIAGDFNGDGIGDLAAVNKAGNELHVWNGRGSNNFTPAIKLGPGWEPYASTLMSLGDVNEDGHTDIGAVHAETGMLYLWNGKGATSSARPPPSAPAGHPTSEGLQDEDHTAIPSATGGP</sequence>
<evidence type="ECO:0000313" key="3">
    <source>
        <dbReference type="EMBL" id="GAA2655015.1"/>
    </source>
</evidence>
<dbReference type="InterPro" id="IPR013517">
    <property type="entry name" value="FG-GAP"/>
</dbReference>
<keyword evidence="4" id="KW-1185">Reference proteome</keyword>
<name>A0ABN3RKY1_9ACTN</name>
<proteinExistence type="predicted"/>
<accession>A0ABN3RKY1</accession>
<dbReference type="SUPFAM" id="SSF69318">
    <property type="entry name" value="Integrin alpha N-terminal domain"/>
    <property type="match status" value="1"/>
</dbReference>
<reference evidence="3 4" key="1">
    <citation type="journal article" date="2019" name="Int. J. Syst. Evol. Microbiol.">
        <title>The Global Catalogue of Microorganisms (GCM) 10K type strain sequencing project: providing services to taxonomists for standard genome sequencing and annotation.</title>
        <authorList>
            <consortium name="The Broad Institute Genomics Platform"/>
            <consortium name="The Broad Institute Genome Sequencing Center for Infectious Disease"/>
            <person name="Wu L."/>
            <person name="Ma J."/>
        </authorList>
    </citation>
    <scope>NUCLEOTIDE SEQUENCE [LARGE SCALE GENOMIC DNA]</scope>
    <source>
        <strain evidence="3 4">JCM 6835</strain>
    </source>
</reference>
<evidence type="ECO:0000313" key="4">
    <source>
        <dbReference type="Proteomes" id="UP001501666"/>
    </source>
</evidence>
<dbReference type="PANTHER" id="PTHR46580">
    <property type="entry name" value="SENSOR KINASE-RELATED"/>
    <property type="match status" value="1"/>
</dbReference>
<dbReference type="Proteomes" id="UP001501666">
    <property type="component" value="Unassembled WGS sequence"/>
</dbReference>
<evidence type="ECO:0000256" key="1">
    <source>
        <dbReference type="ARBA" id="ARBA00022729"/>
    </source>
</evidence>
<evidence type="ECO:0000256" key="2">
    <source>
        <dbReference type="SAM" id="MobiDB-lite"/>
    </source>
</evidence>
<evidence type="ECO:0008006" key="5">
    <source>
        <dbReference type="Google" id="ProtNLM"/>
    </source>
</evidence>
<dbReference type="InterPro" id="IPR028994">
    <property type="entry name" value="Integrin_alpha_N"/>
</dbReference>
<organism evidence="3 4">
    <name type="scientific">Nonomuraea recticatena</name>
    <dbReference type="NCBI Taxonomy" id="46178"/>
    <lineage>
        <taxon>Bacteria</taxon>
        <taxon>Bacillati</taxon>
        <taxon>Actinomycetota</taxon>
        <taxon>Actinomycetes</taxon>
        <taxon>Streptosporangiales</taxon>
        <taxon>Streptosporangiaceae</taxon>
        <taxon>Nonomuraea</taxon>
    </lineage>
</organism>
<dbReference type="EMBL" id="BAAATE010000005">
    <property type="protein sequence ID" value="GAA2655015.1"/>
    <property type="molecule type" value="Genomic_DNA"/>
</dbReference>
<protein>
    <recommendedName>
        <fullName evidence="5">VCBS repeat-containing protein</fullName>
    </recommendedName>
</protein>
<dbReference type="Gene3D" id="2.40.128.340">
    <property type="match status" value="1"/>
</dbReference>
<feature type="region of interest" description="Disordered" evidence="2">
    <location>
        <begin position="134"/>
        <end position="171"/>
    </location>
</feature>
<comment type="caution">
    <text evidence="3">The sequence shown here is derived from an EMBL/GenBank/DDBJ whole genome shotgun (WGS) entry which is preliminary data.</text>
</comment>